<protein>
    <recommendedName>
        <fullName evidence="6">Septation ring formation regulator EzrA</fullName>
    </recommendedName>
</protein>
<sequence length="568" mass="63834">MFWMIIIILLVVILAGVGIWAWQTHLTHEIKELDATVAALDTGELTGMIRSIEQLRLSGESLKSFTKWQRTYQQLTEKNLTDLQTQLLDVEQANRQFRFSVVNSGMKAIDQLTLDTRKALGEVRTALNQLKASEAENRTRMLKLRDDYQEARKTILAKSFSFGEALNTLEQSLETIGEALKEVSVTNDSGDHEAAKSQLDDVSKQVHTLQDQVKTLPPLVNAVVNEFPAQLTEIETGHETLTQRHFVFTEDVPGGVQVIQAKLAKAQTQIAGLQLDALKANTDDVATSIDALYAVMEKELVAQKAVMSQHNSLAKFIAHATKQNNTLMRELNHLNESYTLNHNELQDAASLQNQINRLNEDFTRAQDAIQQNTAVYSVILDQFTETKNALHDIEAKQVAINTSVVGLRASEQKADDSATQFEMDLRDIKYEVSRHSLPGLPKTYLDFFRVVTGEVDDLNDDLNQTKIDMDEVAKNLIKIAEDIDQLKDQSRALVDAAGMTEQLLQYANRYKTNHEEVAKAAIQSKTQYSRYNYQAAADTIASALEKVEPGSYKKVENDYLNQRTDSLF</sequence>
<feature type="coiled-coil region" evidence="6">
    <location>
        <begin position="455"/>
        <end position="489"/>
    </location>
</feature>
<evidence type="ECO:0000256" key="6">
    <source>
        <dbReference type="HAMAP-Rule" id="MF_00728"/>
    </source>
</evidence>
<dbReference type="InterPro" id="IPR010379">
    <property type="entry name" value="EzrA"/>
</dbReference>
<keyword evidence="4 6" id="KW-0472">Membrane</keyword>
<feature type="coiled-coil region" evidence="6">
    <location>
        <begin position="317"/>
        <end position="368"/>
    </location>
</feature>
<dbReference type="Proteomes" id="UP001597192">
    <property type="component" value="Unassembled WGS sequence"/>
</dbReference>
<keyword evidence="6" id="KW-1003">Cell membrane</keyword>
<comment type="caution">
    <text evidence="7">The sequence shown here is derived from an EMBL/GenBank/DDBJ whole genome shotgun (WGS) entry which is preliminary data.</text>
</comment>
<organism evidence="7 8">
    <name type="scientific">Lacticaseibacillus yichunensis</name>
    <dbReference type="NCBI Taxonomy" id="2486015"/>
    <lineage>
        <taxon>Bacteria</taxon>
        <taxon>Bacillati</taxon>
        <taxon>Bacillota</taxon>
        <taxon>Bacilli</taxon>
        <taxon>Lactobacillales</taxon>
        <taxon>Lactobacillaceae</taxon>
        <taxon>Lacticaseibacillus</taxon>
    </lineage>
</organism>
<evidence type="ECO:0000256" key="5">
    <source>
        <dbReference type="ARBA" id="ARBA00023210"/>
    </source>
</evidence>
<dbReference type="Gene3D" id="1.20.1170.10">
    <property type="match status" value="1"/>
</dbReference>
<accession>A0ABW4CQR7</accession>
<evidence type="ECO:0000256" key="4">
    <source>
        <dbReference type="ARBA" id="ARBA00023136"/>
    </source>
</evidence>
<keyword evidence="5 6" id="KW-0717">Septation</keyword>
<comment type="similarity">
    <text evidence="6">Belongs to the EzrA family.</text>
</comment>
<evidence type="ECO:0000313" key="8">
    <source>
        <dbReference type="Proteomes" id="UP001597192"/>
    </source>
</evidence>
<dbReference type="HAMAP" id="MF_00728">
    <property type="entry name" value="EzrA"/>
    <property type="match status" value="1"/>
</dbReference>
<comment type="subcellular location">
    <subcellularLocation>
        <location evidence="6">Cell membrane</location>
        <topology evidence="6">Single-pass membrane protein</topology>
    </subcellularLocation>
    <text evidence="6">Colocalized with FtsZ to the nascent septal site.</text>
</comment>
<feature type="topological domain" description="Cytoplasmic" evidence="6">
    <location>
        <begin position="23"/>
        <end position="568"/>
    </location>
</feature>
<dbReference type="NCBIfam" id="NF003409">
    <property type="entry name" value="PRK04778.1-3"/>
    <property type="match status" value="1"/>
</dbReference>
<evidence type="ECO:0000256" key="1">
    <source>
        <dbReference type="ARBA" id="ARBA00022692"/>
    </source>
</evidence>
<proteinExistence type="inferred from homology"/>
<dbReference type="EMBL" id="JBHTOG010000035">
    <property type="protein sequence ID" value="MFD1432383.1"/>
    <property type="molecule type" value="Genomic_DNA"/>
</dbReference>
<keyword evidence="2 6" id="KW-1133">Transmembrane helix</keyword>
<gene>
    <name evidence="6 7" type="primary">ezrA</name>
    <name evidence="7" type="ORF">ACFQ47_06760</name>
</gene>
<dbReference type="RefSeq" id="WP_125698079.1">
    <property type="nucleotide sequence ID" value="NZ_JBHTOG010000035.1"/>
</dbReference>
<name>A0ABW4CQR7_9LACO</name>
<comment type="function">
    <text evidence="6">Negative regulator of FtsZ ring formation; modulates the frequency and position of FtsZ ring formation. Inhibits FtsZ ring formation at polar sites. Interacts either with FtsZ or with one of its binding partners to promote depolymerization.</text>
</comment>
<keyword evidence="6" id="KW-0132">Cell division</keyword>
<feature type="topological domain" description="Extracellular" evidence="6">
    <location>
        <begin position="1"/>
        <end position="3"/>
    </location>
</feature>
<evidence type="ECO:0000256" key="3">
    <source>
        <dbReference type="ARBA" id="ARBA00023054"/>
    </source>
</evidence>
<keyword evidence="8" id="KW-1185">Reference proteome</keyword>
<evidence type="ECO:0000313" key="7">
    <source>
        <dbReference type="EMBL" id="MFD1432383.1"/>
    </source>
</evidence>
<dbReference type="Pfam" id="PF06160">
    <property type="entry name" value="EzrA"/>
    <property type="match status" value="1"/>
</dbReference>
<reference evidence="8" key="1">
    <citation type="journal article" date="2019" name="Int. J. Syst. Evol. Microbiol.">
        <title>The Global Catalogue of Microorganisms (GCM) 10K type strain sequencing project: providing services to taxonomists for standard genome sequencing and annotation.</title>
        <authorList>
            <consortium name="The Broad Institute Genomics Platform"/>
            <consortium name="The Broad Institute Genome Sequencing Center for Infectious Disease"/>
            <person name="Wu L."/>
            <person name="Ma J."/>
        </authorList>
    </citation>
    <scope>NUCLEOTIDE SEQUENCE [LARGE SCALE GENOMIC DNA]</scope>
    <source>
        <strain evidence="8">CCM 8947</strain>
    </source>
</reference>
<evidence type="ECO:0000256" key="2">
    <source>
        <dbReference type="ARBA" id="ARBA00022989"/>
    </source>
</evidence>
<keyword evidence="1 6" id="KW-0812">Transmembrane</keyword>
<keyword evidence="3 6" id="KW-0175">Coiled coil</keyword>
<keyword evidence="6" id="KW-0131">Cell cycle</keyword>